<dbReference type="EMBL" id="JACHNS010000002">
    <property type="protein sequence ID" value="MBB4593144.1"/>
    <property type="molecule type" value="Genomic_DNA"/>
</dbReference>
<sequence>MKAGDDDAQRVVHSGKRFLARIMATQSLRAGPPTVQPHQDDAWRT</sequence>
<evidence type="ECO:0000313" key="2">
    <source>
        <dbReference type="Proteomes" id="UP000554726"/>
    </source>
</evidence>
<name>A0ABR6JK35_9XANT</name>
<reference evidence="1 2" key="1">
    <citation type="submission" date="2020-08" db="EMBL/GenBank/DDBJ databases">
        <title>Studying the diversity of plant-associated saprophytic bacteria and their role in host health and plant-pathogen interactions.</title>
        <authorList>
            <person name="Potnis N."/>
        </authorList>
    </citation>
    <scope>NUCLEOTIDE SEQUENCE [LARGE SCALE GENOMIC DNA]</scope>
    <source>
        <strain evidence="1 2">F16</strain>
    </source>
</reference>
<protein>
    <submittedName>
        <fullName evidence="1">Uncharacterized protein</fullName>
    </submittedName>
</protein>
<dbReference type="Proteomes" id="UP000554726">
    <property type="component" value="Unassembled WGS sequence"/>
</dbReference>
<gene>
    <name evidence="1" type="ORF">FHR60_001784</name>
</gene>
<organism evidence="1 2">
    <name type="scientific">Xanthomonas cannabis</name>
    <dbReference type="NCBI Taxonomy" id="1885674"/>
    <lineage>
        <taxon>Bacteria</taxon>
        <taxon>Pseudomonadati</taxon>
        <taxon>Pseudomonadota</taxon>
        <taxon>Gammaproteobacteria</taxon>
        <taxon>Lysobacterales</taxon>
        <taxon>Lysobacteraceae</taxon>
        <taxon>Xanthomonas</taxon>
    </lineage>
</organism>
<comment type="caution">
    <text evidence="1">The sequence shown here is derived from an EMBL/GenBank/DDBJ whole genome shotgun (WGS) entry which is preliminary data.</text>
</comment>
<evidence type="ECO:0000313" key="1">
    <source>
        <dbReference type="EMBL" id="MBB4593144.1"/>
    </source>
</evidence>
<proteinExistence type="predicted"/>
<keyword evidence="2" id="KW-1185">Reference proteome</keyword>
<accession>A0ABR6JK35</accession>